<dbReference type="Pfam" id="PF00005">
    <property type="entry name" value="ABC_tran"/>
    <property type="match status" value="1"/>
</dbReference>
<keyword evidence="2" id="KW-0547">Nucleotide-binding</keyword>
<evidence type="ECO:0000259" key="1">
    <source>
        <dbReference type="Pfam" id="PF00005"/>
    </source>
</evidence>
<dbReference type="SUPFAM" id="SSF52540">
    <property type="entry name" value="P-loop containing nucleoside triphosphate hydrolases"/>
    <property type="match status" value="1"/>
</dbReference>
<dbReference type="GO" id="GO:0016887">
    <property type="term" value="F:ATP hydrolysis activity"/>
    <property type="evidence" value="ECO:0007669"/>
    <property type="project" value="InterPro"/>
</dbReference>
<keyword evidence="2" id="KW-0067">ATP-binding</keyword>
<dbReference type="InterPro" id="IPR003439">
    <property type="entry name" value="ABC_transporter-like_ATP-bd"/>
</dbReference>
<dbReference type="RefSeq" id="WP_119528906.1">
    <property type="nucleotide sequence ID" value="NZ_QWJV01000090.1"/>
</dbReference>
<proteinExistence type="predicted"/>
<accession>A0A658IFY7</accession>
<feature type="domain" description="ABC transporter" evidence="1">
    <location>
        <begin position="6"/>
        <end position="40"/>
    </location>
</feature>
<dbReference type="InterPro" id="IPR027417">
    <property type="entry name" value="P-loop_NTPase"/>
</dbReference>
<protein>
    <submittedName>
        <fullName evidence="2">ATP-binding cassette domain-containing protein</fullName>
    </submittedName>
</protein>
<dbReference type="AlphaFoldDB" id="A0A658IFY7"/>
<dbReference type="PANTHER" id="PTHR24221">
    <property type="entry name" value="ATP-BINDING CASSETTE SUB-FAMILY B"/>
    <property type="match status" value="1"/>
</dbReference>
<dbReference type="InterPro" id="IPR039421">
    <property type="entry name" value="Type_1_exporter"/>
</dbReference>
<comment type="caution">
    <text evidence="2">The sequence shown here is derived from an EMBL/GenBank/DDBJ whole genome shotgun (WGS) entry which is preliminary data.</text>
</comment>
<organism evidence="2">
    <name type="scientific">Salmonella enterica subsp. enterica serovar Newport str. CFSAN000835</name>
    <dbReference type="NCBI Taxonomy" id="1299174"/>
    <lineage>
        <taxon>Bacteria</taxon>
        <taxon>Pseudomonadati</taxon>
        <taxon>Pseudomonadota</taxon>
        <taxon>Gammaproteobacteria</taxon>
        <taxon>Enterobacterales</taxon>
        <taxon>Enterobacteriaceae</taxon>
        <taxon>Salmonella</taxon>
    </lineage>
</organism>
<dbReference type="Proteomes" id="UP000839534">
    <property type="component" value="Unassembled WGS sequence"/>
</dbReference>
<dbReference type="PANTHER" id="PTHR24221:SF606">
    <property type="entry name" value="COLICIN V SECRETION-PROCESSING ATP-BINDING PROTEIN"/>
    <property type="match status" value="1"/>
</dbReference>
<gene>
    <name evidence="2" type="ORF">DLN06_25435</name>
</gene>
<feature type="non-terminal residue" evidence="2">
    <location>
        <position position="1"/>
    </location>
</feature>
<dbReference type="GO" id="GO:0034040">
    <property type="term" value="F:ATPase-coupled lipid transmembrane transporter activity"/>
    <property type="evidence" value="ECO:0007669"/>
    <property type="project" value="TreeGrafter"/>
</dbReference>
<reference evidence="2" key="1">
    <citation type="submission" date="2018-08" db="EMBL/GenBank/DDBJ databases">
        <title>Whole genome sequencing of Salmonella enterica serotype newport.</title>
        <authorList>
            <person name="Bell R."/>
        </authorList>
    </citation>
    <scope>NUCLEOTIDE SEQUENCE [LARGE SCALE GENOMIC DNA]</scope>
    <source>
        <strain evidence="2">CFSAN000835</strain>
    </source>
</reference>
<name>A0A658IFY7_SALNE</name>
<dbReference type="GO" id="GO:0005524">
    <property type="term" value="F:ATP binding"/>
    <property type="evidence" value="ECO:0007669"/>
    <property type="project" value="UniProtKB-KW"/>
</dbReference>
<dbReference type="EMBL" id="QWJV01000090">
    <property type="protein sequence ID" value="RIQ20791.1"/>
    <property type="molecule type" value="Genomic_DNA"/>
</dbReference>
<sequence length="81" mass="9049">YDTLTGELGEGLSGGQKQRLFIARALYRKPCILFMDEATSALDSESENYVNSAIKRLNITRVIIAHRESTIQSVDRIFSLG</sequence>
<evidence type="ECO:0000313" key="2">
    <source>
        <dbReference type="EMBL" id="RIQ20791.1"/>
    </source>
</evidence>
<dbReference type="Gene3D" id="3.40.50.300">
    <property type="entry name" value="P-loop containing nucleotide triphosphate hydrolases"/>
    <property type="match status" value="1"/>
</dbReference>